<proteinExistence type="predicted"/>
<evidence type="ECO:0000313" key="2">
    <source>
        <dbReference type="Proteomes" id="UP000241206"/>
    </source>
</evidence>
<reference evidence="1 2" key="1">
    <citation type="submission" date="2017-11" db="EMBL/GenBank/DDBJ databases">
        <title>Sphingomonas oleivorans sp. nov., isolated from oil-contaminated soil.</title>
        <authorList>
            <person name="Wang L."/>
            <person name="Chen L."/>
        </authorList>
    </citation>
    <scope>NUCLEOTIDE SEQUENCE [LARGE SCALE GENOMIC DNA]</scope>
    <source>
        <strain evidence="1 2">K101</strain>
    </source>
</reference>
<dbReference type="AlphaFoldDB" id="A0A2T4HJ43"/>
<name>A0A2T4HJ43_9SPHN</name>
<accession>A0A2T4HJ43</accession>
<dbReference type="EMBL" id="PHHF01000087">
    <property type="protein sequence ID" value="PTD15796.1"/>
    <property type="molecule type" value="Genomic_DNA"/>
</dbReference>
<sequence>MPETNVVWRPAAAPADARLLPQLEHLFVALSESEYHAATILAFDPDAHLSAGQLAADDHEPRDRLLAGDAMRLRGWIILARACCEAKDQHDDRARLEIFLAERAMPVETILKPEIGARVRLRRHPRVGGDRYAGREGVIVKTHFAGFYVKLDMTPRERSQKTELVETDYLEVLTQPATA</sequence>
<dbReference type="Proteomes" id="UP000241206">
    <property type="component" value="Unassembled WGS sequence"/>
</dbReference>
<protein>
    <submittedName>
        <fullName evidence="1">Uncharacterized protein</fullName>
    </submittedName>
</protein>
<evidence type="ECO:0000313" key="1">
    <source>
        <dbReference type="EMBL" id="PTD15796.1"/>
    </source>
</evidence>
<organism evidence="1 2">
    <name type="scientific">Edaphosphingomonas fennica</name>
    <dbReference type="NCBI Taxonomy" id="114404"/>
    <lineage>
        <taxon>Bacteria</taxon>
        <taxon>Pseudomonadati</taxon>
        <taxon>Pseudomonadota</taxon>
        <taxon>Alphaproteobacteria</taxon>
        <taxon>Sphingomonadales</taxon>
        <taxon>Rhizorhabdaceae</taxon>
        <taxon>Edaphosphingomonas</taxon>
    </lineage>
</organism>
<comment type="caution">
    <text evidence="1">The sequence shown here is derived from an EMBL/GenBank/DDBJ whole genome shotgun (WGS) entry which is preliminary data.</text>
</comment>
<gene>
    <name evidence="1" type="ORF">CV103_21925</name>
</gene>
<keyword evidence="2" id="KW-1185">Reference proteome</keyword>
<dbReference type="RefSeq" id="WP_107396237.1">
    <property type="nucleotide sequence ID" value="NZ_PHHF01000087.1"/>
</dbReference>